<name>A0ABR2U839_9ROSI</name>
<protein>
    <submittedName>
        <fullName evidence="2">Uncharacterized protein</fullName>
    </submittedName>
</protein>
<dbReference type="Proteomes" id="UP001396334">
    <property type="component" value="Unassembled WGS sequence"/>
</dbReference>
<gene>
    <name evidence="2" type="ORF">V6N11_051705</name>
</gene>
<reference evidence="2 3" key="1">
    <citation type="journal article" date="2024" name="G3 (Bethesda)">
        <title>Genome assembly of Hibiscus sabdariffa L. provides insights into metabolisms of medicinal natural products.</title>
        <authorList>
            <person name="Kim T."/>
        </authorList>
    </citation>
    <scope>NUCLEOTIDE SEQUENCE [LARGE SCALE GENOMIC DNA]</scope>
    <source>
        <strain evidence="2">TK-2024</strain>
        <tissue evidence="2">Old leaves</tissue>
    </source>
</reference>
<evidence type="ECO:0000313" key="3">
    <source>
        <dbReference type="Proteomes" id="UP001396334"/>
    </source>
</evidence>
<proteinExistence type="predicted"/>
<organism evidence="2 3">
    <name type="scientific">Hibiscus sabdariffa</name>
    <name type="common">roselle</name>
    <dbReference type="NCBI Taxonomy" id="183260"/>
    <lineage>
        <taxon>Eukaryota</taxon>
        <taxon>Viridiplantae</taxon>
        <taxon>Streptophyta</taxon>
        <taxon>Embryophyta</taxon>
        <taxon>Tracheophyta</taxon>
        <taxon>Spermatophyta</taxon>
        <taxon>Magnoliopsida</taxon>
        <taxon>eudicotyledons</taxon>
        <taxon>Gunneridae</taxon>
        <taxon>Pentapetalae</taxon>
        <taxon>rosids</taxon>
        <taxon>malvids</taxon>
        <taxon>Malvales</taxon>
        <taxon>Malvaceae</taxon>
        <taxon>Malvoideae</taxon>
        <taxon>Hibiscus</taxon>
    </lineage>
</organism>
<evidence type="ECO:0000256" key="1">
    <source>
        <dbReference type="SAM" id="MobiDB-lite"/>
    </source>
</evidence>
<sequence length="199" mass="21160">MVDLSKISQLATDATEAPVSGAGSNESTFASKSTSSDGSLPIQTSTVFSFMSQNGTSVMQPACGLSSQDVVNDISTPPPELVNTRPSPSHVAQPIESVDAATTEINNAGADPRSMSLNQAVLDVLPNVVDSGPCVTSELVNAIEEDVLQIEQPTVVVPSTSISTIPTTNTHHMTTRSKVGTFKPKLYALEWRRRNQRKY</sequence>
<feature type="compositionally biased region" description="Polar residues" evidence="1">
    <location>
        <begin position="1"/>
        <end position="12"/>
    </location>
</feature>
<keyword evidence="3" id="KW-1185">Reference proteome</keyword>
<comment type="caution">
    <text evidence="2">The sequence shown here is derived from an EMBL/GenBank/DDBJ whole genome shotgun (WGS) entry which is preliminary data.</text>
</comment>
<feature type="region of interest" description="Disordered" evidence="1">
    <location>
        <begin position="1"/>
        <end position="39"/>
    </location>
</feature>
<accession>A0ABR2U839</accession>
<feature type="compositionally biased region" description="Polar residues" evidence="1">
    <location>
        <begin position="22"/>
        <end position="39"/>
    </location>
</feature>
<dbReference type="EMBL" id="JBBPBN010000001">
    <property type="protein sequence ID" value="KAK9045800.1"/>
    <property type="molecule type" value="Genomic_DNA"/>
</dbReference>
<evidence type="ECO:0000313" key="2">
    <source>
        <dbReference type="EMBL" id="KAK9045800.1"/>
    </source>
</evidence>